<reference evidence="1 2" key="1">
    <citation type="submission" date="2024-03" db="EMBL/GenBank/DDBJ databases">
        <title>Ignisphaera cupida sp. nov., a hyperthermophilic hydrolytic archaeon from a hot spring of Kamchatka, and proposal of Ignisphaeraceae fam. nov.</title>
        <authorList>
            <person name="Podosokorskaya O.A."/>
            <person name="Elcheninov A.G."/>
            <person name="Maltseva A.I."/>
            <person name="Zayulina K.S."/>
            <person name="Novikov A."/>
            <person name="Merkel A.Y."/>
        </authorList>
    </citation>
    <scope>NUCLEOTIDE SEQUENCE [LARGE SCALE GENOMIC DNA]</scope>
    <source>
        <strain evidence="1 2">38H-sp</strain>
    </source>
</reference>
<dbReference type="EMBL" id="JBCHKQ010000022">
    <property type="protein sequence ID" value="MEM5948986.1"/>
    <property type="molecule type" value="Genomic_DNA"/>
</dbReference>
<evidence type="ECO:0000313" key="1">
    <source>
        <dbReference type="EMBL" id="MEM5948986.1"/>
    </source>
</evidence>
<gene>
    <name evidence="1" type="ORF">WKV44_10605</name>
</gene>
<name>A0ABU9UE88_9SPIR</name>
<organism evidence="1 2">
    <name type="scientific">Rarispira pelagica</name>
    <dbReference type="NCBI Taxonomy" id="3141764"/>
    <lineage>
        <taxon>Bacteria</taxon>
        <taxon>Pseudomonadati</taxon>
        <taxon>Spirochaetota</taxon>
        <taxon>Spirochaetia</taxon>
        <taxon>Winmispirales</taxon>
        <taxon>Winmispiraceae</taxon>
        <taxon>Rarispira</taxon>
    </lineage>
</organism>
<protein>
    <recommendedName>
        <fullName evidence="3">RHS repeat-associated core domain-containing protein</fullName>
    </recommendedName>
</protein>
<evidence type="ECO:0000313" key="2">
    <source>
        <dbReference type="Proteomes" id="UP001466331"/>
    </source>
</evidence>
<keyword evidence="2" id="KW-1185">Reference proteome</keyword>
<accession>A0ABU9UE88</accession>
<comment type="caution">
    <text evidence="1">The sequence shown here is derived from an EMBL/GenBank/DDBJ whole genome shotgun (WGS) entry which is preliminary data.</text>
</comment>
<sequence>LAPVSDEARRHNRSLPGMGGVYNLVNLQLYHYAGNNPVKYTDPDGREDRTINTGGFLGGFQRVVSFIIDNRDALLTISAGALMVVGGNILKGFGVGGAGTATVGSGGTLAVPAVAAGAAVVATGEALEVTGASTVAVGLTMLASGTNNGFSSKTPIGRRGNPIKTLGNNTSTEINGRRFTAHALDQMQGRGIMPSAVENAIKNGSKIPGNTEGTTVHIFDNIKVITNSLGDVVTVIPQ</sequence>
<proteinExistence type="predicted"/>
<evidence type="ECO:0008006" key="3">
    <source>
        <dbReference type="Google" id="ProtNLM"/>
    </source>
</evidence>
<feature type="non-terminal residue" evidence="1">
    <location>
        <position position="1"/>
    </location>
</feature>
<dbReference type="Proteomes" id="UP001466331">
    <property type="component" value="Unassembled WGS sequence"/>
</dbReference>